<protein>
    <recommendedName>
        <fullName evidence="8">COBRA C-terminal domain-containing protein</fullName>
    </recommendedName>
</protein>
<evidence type="ECO:0000256" key="3">
    <source>
        <dbReference type="ARBA" id="ARBA00022622"/>
    </source>
</evidence>
<evidence type="ECO:0000256" key="1">
    <source>
        <dbReference type="ARBA" id="ARBA00004609"/>
    </source>
</evidence>
<comment type="subcellular location">
    <subcellularLocation>
        <location evidence="1">Cell membrane</location>
        <topology evidence="1">Lipid-anchor</topology>
        <topology evidence="1">GPI-anchor</topology>
    </subcellularLocation>
</comment>
<dbReference type="Proteomes" id="UP001371456">
    <property type="component" value="Unassembled WGS sequence"/>
</dbReference>
<dbReference type="InterPro" id="IPR056900">
    <property type="entry name" value="COB_C"/>
</dbReference>
<feature type="signal peptide" evidence="7">
    <location>
        <begin position="1"/>
        <end position="28"/>
    </location>
</feature>
<keyword evidence="10" id="KW-1185">Reference proteome</keyword>
<dbReference type="Pfam" id="PF25079">
    <property type="entry name" value="COB_C"/>
    <property type="match status" value="1"/>
</dbReference>
<keyword evidence="6" id="KW-0449">Lipoprotein</keyword>
<name>A0AAN8TU26_SOLBU</name>
<dbReference type="Pfam" id="PF04833">
    <property type="entry name" value="COBRA"/>
    <property type="match status" value="1"/>
</dbReference>
<comment type="similarity">
    <text evidence="2">Belongs to the COBRA family.</text>
</comment>
<keyword evidence="4 7" id="KW-0732">Signal</keyword>
<dbReference type="EMBL" id="JBANQN010000003">
    <property type="protein sequence ID" value="KAK6793649.1"/>
    <property type="molecule type" value="Genomic_DNA"/>
</dbReference>
<dbReference type="GO" id="GO:0005886">
    <property type="term" value="C:plasma membrane"/>
    <property type="evidence" value="ECO:0007669"/>
    <property type="project" value="UniProtKB-SubCell"/>
</dbReference>
<dbReference type="PANTHER" id="PTHR31673:SF61">
    <property type="entry name" value="PROTEIN COBRA"/>
    <property type="match status" value="1"/>
</dbReference>
<feature type="chain" id="PRO_5042964428" description="COBRA C-terminal domain-containing protein" evidence="7">
    <location>
        <begin position="29"/>
        <end position="283"/>
    </location>
</feature>
<keyword evidence="3" id="KW-0472">Membrane</keyword>
<evidence type="ECO:0000256" key="4">
    <source>
        <dbReference type="ARBA" id="ARBA00022729"/>
    </source>
</evidence>
<dbReference type="GO" id="GO:0098552">
    <property type="term" value="C:side of membrane"/>
    <property type="evidence" value="ECO:0007669"/>
    <property type="project" value="UniProtKB-KW"/>
</dbReference>
<evidence type="ECO:0000256" key="2">
    <source>
        <dbReference type="ARBA" id="ARBA00005507"/>
    </source>
</evidence>
<keyword evidence="5" id="KW-0325">Glycoprotein</keyword>
<sequence length="283" mass="31169">MKFFRSPSKLNATSVLLLLFFCYYSTDAFDAFDPNGNITIKWDVISWTPDGYVVSSLALPYILGVRTTHIQPPGWSLKWTWAKDEVIWSMLESQTTEQGNCSKFKGDIPHCCKKDPTVIDLLPETPHNQQIANYCKGGVVKSWGQDPSNSISSFQLSVGSAGTTNNTVRIPKNFTLNAPGPGYTLTWNVTCTYSQFMAQNNPTCCVSISSLYNDTIVPCPTCSCGCKNNGTKPGSCVEKAAPSFNCFGPWKEQLYSFGPVHRSYVSSWNSLACEAQLQGLLEG</sequence>
<dbReference type="GO" id="GO:0010215">
    <property type="term" value="P:cellulose microfibril organization"/>
    <property type="evidence" value="ECO:0007669"/>
    <property type="project" value="InterPro"/>
</dbReference>
<dbReference type="PIRSF" id="PIRSF038122">
    <property type="entry name" value="COBRA"/>
    <property type="match status" value="1"/>
</dbReference>
<comment type="caution">
    <text evidence="9">The sequence shown here is derived from an EMBL/GenBank/DDBJ whole genome shotgun (WGS) entry which is preliminary data.</text>
</comment>
<evidence type="ECO:0000259" key="8">
    <source>
        <dbReference type="Pfam" id="PF25079"/>
    </source>
</evidence>
<evidence type="ECO:0000313" key="9">
    <source>
        <dbReference type="EMBL" id="KAK6793649.1"/>
    </source>
</evidence>
<evidence type="ECO:0000256" key="6">
    <source>
        <dbReference type="ARBA" id="ARBA00023288"/>
    </source>
</evidence>
<dbReference type="GO" id="GO:0052324">
    <property type="term" value="P:plant-type cell wall cellulose biosynthetic process"/>
    <property type="evidence" value="ECO:0007669"/>
    <property type="project" value="TreeGrafter"/>
</dbReference>
<gene>
    <name evidence="9" type="ORF">RDI58_007102</name>
</gene>
<reference evidence="9 10" key="1">
    <citation type="submission" date="2024-02" db="EMBL/GenBank/DDBJ databases">
        <title>de novo genome assembly of Solanum bulbocastanum strain 11H21.</title>
        <authorList>
            <person name="Hosaka A.J."/>
        </authorList>
    </citation>
    <scope>NUCLEOTIDE SEQUENCE [LARGE SCALE GENOMIC DNA]</scope>
    <source>
        <tissue evidence="9">Young leaves</tissue>
    </source>
</reference>
<accession>A0AAN8TU26</accession>
<dbReference type="PANTHER" id="PTHR31673">
    <property type="entry name" value="PROTEIN COBRA"/>
    <property type="match status" value="1"/>
</dbReference>
<keyword evidence="3" id="KW-0336">GPI-anchor</keyword>
<dbReference type="InterPro" id="IPR006918">
    <property type="entry name" value="COBRA_pln"/>
</dbReference>
<evidence type="ECO:0000256" key="5">
    <source>
        <dbReference type="ARBA" id="ARBA00023180"/>
    </source>
</evidence>
<proteinExistence type="inferred from homology"/>
<evidence type="ECO:0000313" key="10">
    <source>
        <dbReference type="Proteomes" id="UP001371456"/>
    </source>
</evidence>
<dbReference type="AlphaFoldDB" id="A0AAN8TU26"/>
<organism evidence="9 10">
    <name type="scientific">Solanum bulbocastanum</name>
    <name type="common">Wild potato</name>
    <dbReference type="NCBI Taxonomy" id="147425"/>
    <lineage>
        <taxon>Eukaryota</taxon>
        <taxon>Viridiplantae</taxon>
        <taxon>Streptophyta</taxon>
        <taxon>Embryophyta</taxon>
        <taxon>Tracheophyta</taxon>
        <taxon>Spermatophyta</taxon>
        <taxon>Magnoliopsida</taxon>
        <taxon>eudicotyledons</taxon>
        <taxon>Gunneridae</taxon>
        <taxon>Pentapetalae</taxon>
        <taxon>asterids</taxon>
        <taxon>lamiids</taxon>
        <taxon>Solanales</taxon>
        <taxon>Solanaceae</taxon>
        <taxon>Solanoideae</taxon>
        <taxon>Solaneae</taxon>
        <taxon>Solanum</taxon>
    </lineage>
</organism>
<evidence type="ECO:0000256" key="7">
    <source>
        <dbReference type="SAM" id="SignalP"/>
    </source>
</evidence>
<feature type="domain" description="COBRA C-terminal" evidence="8">
    <location>
        <begin position="203"/>
        <end position="235"/>
    </location>
</feature>